<feature type="compositionally biased region" description="Basic residues" evidence="8">
    <location>
        <begin position="94"/>
        <end position="106"/>
    </location>
</feature>
<dbReference type="AlphaFoldDB" id="A0A1T3NLK9"/>
<gene>
    <name evidence="10" type="ORF">B4N89_42210</name>
</gene>
<evidence type="ECO:0000256" key="5">
    <source>
        <dbReference type="ARBA" id="ARBA00022692"/>
    </source>
</evidence>
<feature type="transmembrane region" description="Helical" evidence="9">
    <location>
        <begin position="331"/>
        <end position="353"/>
    </location>
</feature>
<dbReference type="PANTHER" id="PTHR30472:SF67">
    <property type="entry name" value="PERMEASE OF ABC TRANSPORTER-RELATED"/>
    <property type="match status" value="1"/>
</dbReference>
<dbReference type="Pfam" id="PF01032">
    <property type="entry name" value="FecCD"/>
    <property type="match status" value="1"/>
</dbReference>
<dbReference type="SUPFAM" id="SSF81345">
    <property type="entry name" value="ABC transporter involved in vitamin B12 uptake, BtuC"/>
    <property type="match status" value="1"/>
</dbReference>
<feature type="region of interest" description="Disordered" evidence="8">
    <location>
        <begin position="1"/>
        <end position="108"/>
    </location>
</feature>
<evidence type="ECO:0000256" key="3">
    <source>
        <dbReference type="ARBA" id="ARBA00022448"/>
    </source>
</evidence>
<comment type="similarity">
    <text evidence="2">Belongs to the binding-protein-dependent transport system permease family. FecCD subfamily.</text>
</comment>
<feature type="transmembrane region" description="Helical" evidence="9">
    <location>
        <begin position="421"/>
        <end position="448"/>
    </location>
</feature>
<evidence type="ECO:0000313" key="10">
    <source>
        <dbReference type="EMBL" id="OPC77620.1"/>
    </source>
</evidence>
<evidence type="ECO:0000256" key="1">
    <source>
        <dbReference type="ARBA" id="ARBA00004651"/>
    </source>
</evidence>
<keyword evidence="11" id="KW-1185">Reference proteome</keyword>
<evidence type="ECO:0000256" key="6">
    <source>
        <dbReference type="ARBA" id="ARBA00022989"/>
    </source>
</evidence>
<evidence type="ECO:0000256" key="4">
    <source>
        <dbReference type="ARBA" id="ARBA00022475"/>
    </source>
</evidence>
<dbReference type="EMBL" id="MWQN01000004">
    <property type="protein sequence ID" value="OPC77620.1"/>
    <property type="molecule type" value="Genomic_DNA"/>
</dbReference>
<evidence type="ECO:0000256" key="7">
    <source>
        <dbReference type="ARBA" id="ARBA00023136"/>
    </source>
</evidence>
<keyword evidence="6 9" id="KW-1133">Transmembrane helix</keyword>
<evidence type="ECO:0000256" key="9">
    <source>
        <dbReference type="SAM" id="Phobius"/>
    </source>
</evidence>
<feature type="transmembrane region" description="Helical" evidence="9">
    <location>
        <begin position="373"/>
        <end position="396"/>
    </location>
</feature>
<evidence type="ECO:0008006" key="12">
    <source>
        <dbReference type="Google" id="ProtNLM"/>
    </source>
</evidence>
<feature type="transmembrane region" description="Helical" evidence="9">
    <location>
        <begin position="178"/>
        <end position="199"/>
    </location>
</feature>
<evidence type="ECO:0000256" key="8">
    <source>
        <dbReference type="SAM" id="MobiDB-lite"/>
    </source>
</evidence>
<feature type="transmembrane region" description="Helical" evidence="9">
    <location>
        <begin position="493"/>
        <end position="510"/>
    </location>
</feature>
<dbReference type="InterPro" id="IPR000522">
    <property type="entry name" value="ABC_transptr_permease_BtuC"/>
</dbReference>
<feature type="transmembrane region" description="Helical" evidence="9">
    <location>
        <begin position="297"/>
        <end position="319"/>
    </location>
</feature>
<comment type="subcellular location">
    <subcellularLocation>
        <location evidence="1">Cell membrane</location>
        <topology evidence="1">Multi-pass membrane protein</topology>
    </subcellularLocation>
</comment>
<proteinExistence type="inferred from homology"/>
<protein>
    <recommendedName>
        <fullName evidence="12">Iron ABC transporter permease</fullName>
    </recommendedName>
</protein>
<feature type="compositionally biased region" description="Basic residues" evidence="8">
    <location>
        <begin position="1"/>
        <end position="22"/>
    </location>
</feature>
<dbReference type="Gene3D" id="1.10.3470.10">
    <property type="entry name" value="ABC transporter involved in vitamin B12 uptake, BtuC"/>
    <property type="match status" value="1"/>
</dbReference>
<evidence type="ECO:0000256" key="2">
    <source>
        <dbReference type="ARBA" id="ARBA00007935"/>
    </source>
</evidence>
<keyword evidence="5 9" id="KW-0812">Transmembrane</keyword>
<keyword evidence="7 9" id="KW-0472">Membrane</keyword>
<dbReference type="FunFam" id="1.10.3470.10:FF:000001">
    <property type="entry name" value="Vitamin B12 ABC transporter permease BtuC"/>
    <property type="match status" value="1"/>
</dbReference>
<reference evidence="10 11" key="1">
    <citation type="submission" date="2017-03" db="EMBL/GenBank/DDBJ databases">
        <title>Draft genome sequence of Streptomyces scabrisporus NF3, endophyte isolated from Amphipterygium adstringens.</title>
        <authorList>
            <person name="Vazquez M."/>
            <person name="Ceapa C.D."/>
            <person name="Rodriguez Luna D."/>
            <person name="Sanchez Esquivel S."/>
        </authorList>
    </citation>
    <scope>NUCLEOTIDE SEQUENCE [LARGE SCALE GENOMIC DNA]</scope>
    <source>
        <strain evidence="10 11">NF3</strain>
    </source>
</reference>
<dbReference type="STRING" id="159449.B4N89_42210"/>
<keyword evidence="4" id="KW-1003">Cell membrane</keyword>
<evidence type="ECO:0000313" key="11">
    <source>
        <dbReference type="Proteomes" id="UP000190037"/>
    </source>
</evidence>
<dbReference type="GO" id="GO:0005886">
    <property type="term" value="C:plasma membrane"/>
    <property type="evidence" value="ECO:0007669"/>
    <property type="project" value="UniProtKB-SubCell"/>
</dbReference>
<dbReference type="GO" id="GO:0033214">
    <property type="term" value="P:siderophore-iron import into cell"/>
    <property type="evidence" value="ECO:0007669"/>
    <property type="project" value="TreeGrafter"/>
</dbReference>
<feature type="compositionally biased region" description="Basic residues" evidence="8">
    <location>
        <begin position="55"/>
        <end position="78"/>
    </location>
</feature>
<dbReference type="PANTHER" id="PTHR30472">
    <property type="entry name" value="FERRIC ENTEROBACTIN TRANSPORT SYSTEM PERMEASE PROTEIN"/>
    <property type="match status" value="1"/>
</dbReference>
<comment type="caution">
    <text evidence="10">The sequence shown here is derived from an EMBL/GenBank/DDBJ whole genome shotgun (WGS) entry which is preliminary data.</text>
</comment>
<dbReference type="Proteomes" id="UP000190037">
    <property type="component" value="Unassembled WGS sequence"/>
</dbReference>
<feature type="transmembrane region" description="Helical" evidence="9">
    <location>
        <begin position="269"/>
        <end position="291"/>
    </location>
</feature>
<dbReference type="InterPro" id="IPR037294">
    <property type="entry name" value="ABC_BtuC-like"/>
</dbReference>
<dbReference type="GO" id="GO:0022857">
    <property type="term" value="F:transmembrane transporter activity"/>
    <property type="evidence" value="ECO:0007669"/>
    <property type="project" value="InterPro"/>
</dbReference>
<accession>A0A1T3NLK9</accession>
<sequence>MGRTGRCRRAVRRRTACRRHPGHAAAATGRSHRQVDGQGPEGALVRLGYQDPLRRRGPRRTPARARRRRRPQRLRHAARWLEEHELGAGGRGGPGRHRARGRRVGHRTIQDRLSRTRPRAEQAQGRPTPCVRGRAVLRVDPRRATRRRCRPGLGRPGQPDSASVTARPAARLAGASRAAVALAVAAVLLLSTVVLGLAVGSVHEPPHVVADVVLRRLGLGGSDVTPLDDQIVWQLRLPRVLGAAATGAGLAVCGAVLQTLTGNDLADPYLLGISNGAAVGAVTVIVLGVGVSGTAGIGALPAAAFVGALLAVLVVLTLAGAHSRTLPASRTVLAGIAVGQLCGAYTSFVVLVLGDRNAARGVMEWTLGSVAGVRWNTAVFLVAVAVLGTVAMGAAARDLDAFAFGETAARSVGVHVERTRWALIAAAALVTACLVANTGVIGFVGLVVPHVVRLVCGPRHALLLPMSALVGASLLVGSDIVARSVLPEQEIPVGVVTAGLGAPFFAWLLWRQAAGRSAGGSRS</sequence>
<name>A0A1T3NLK9_9ACTN</name>
<organism evidence="10 11">
    <name type="scientific">Embleya scabrispora</name>
    <dbReference type="NCBI Taxonomy" id="159449"/>
    <lineage>
        <taxon>Bacteria</taxon>
        <taxon>Bacillati</taxon>
        <taxon>Actinomycetota</taxon>
        <taxon>Actinomycetes</taxon>
        <taxon>Kitasatosporales</taxon>
        <taxon>Streptomycetaceae</taxon>
        <taxon>Embleya</taxon>
    </lineage>
</organism>
<dbReference type="CDD" id="cd06550">
    <property type="entry name" value="TM_ABC_iron-siderophores_like"/>
    <property type="match status" value="1"/>
</dbReference>
<keyword evidence="3" id="KW-0813">Transport</keyword>
<feature type="transmembrane region" description="Helical" evidence="9">
    <location>
        <begin position="460"/>
        <end position="481"/>
    </location>
</feature>